<keyword evidence="13" id="KW-0539">Nucleus</keyword>
<keyword evidence="11" id="KW-0906">Nuclear pore complex</keyword>
<evidence type="ECO:0000256" key="9">
    <source>
        <dbReference type="ARBA" id="ARBA00022989"/>
    </source>
</evidence>
<evidence type="ECO:0000256" key="4">
    <source>
        <dbReference type="ARBA" id="ARBA00017534"/>
    </source>
</evidence>
<evidence type="ECO:0000256" key="2">
    <source>
        <dbReference type="ARBA" id="ARBA00004567"/>
    </source>
</evidence>
<organism evidence="18 19">
    <name type="scientific">Sus scrofa</name>
    <name type="common">Pig</name>
    <dbReference type="NCBI Taxonomy" id="9823"/>
    <lineage>
        <taxon>Eukaryota</taxon>
        <taxon>Metazoa</taxon>
        <taxon>Chordata</taxon>
        <taxon>Craniata</taxon>
        <taxon>Vertebrata</taxon>
        <taxon>Euteleostomi</taxon>
        <taxon>Mammalia</taxon>
        <taxon>Eutheria</taxon>
        <taxon>Laurasiatheria</taxon>
        <taxon>Artiodactyla</taxon>
        <taxon>Suina</taxon>
        <taxon>Suidae</taxon>
        <taxon>Sus</taxon>
    </lineage>
</organism>
<dbReference type="PANTHER" id="PTHR13269">
    <property type="entry name" value="NUCLEOPORIN NDC1"/>
    <property type="match status" value="1"/>
</dbReference>
<evidence type="ECO:0000256" key="1">
    <source>
        <dbReference type="ARBA" id="ARBA00004232"/>
    </source>
</evidence>
<dbReference type="GO" id="GO:0051028">
    <property type="term" value="P:mRNA transport"/>
    <property type="evidence" value="ECO:0007669"/>
    <property type="project" value="UniProtKB-KW"/>
</dbReference>
<evidence type="ECO:0000256" key="5">
    <source>
        <dbReference type="ARBA" id="ARBA00022448"/>
    </source>
</evidence>
<feature type="region of interest" description="Disordered" evidence="16">
    <location>
        <begin position="499"/>
        <end position="528"/>
    </location>
</feature>
<evidence type="ECO:0000256" key="10">
    <source>
        <dbReference type="ARBA" id="ARBA00023010"/>
    </source>
</evidence>
<keyword evidence="10" id="KW-0811">Translocation</keyword>
<sequence>MQRRPQFLAPRWSLPRRDLLGFRGQTRESQLPLGDLPPGHFWPTEPVKTNLRKDGLGPEAGFSQAVFEAAPMGSSGGLQAFELRWRAGSLYSVLLRVGAAITMATAASRPCAGGSRDILWRVLGWRIVTSIVWSVLLLPICTTVYVLVSSIDLFHPIQWLSDSFSGLYSSYIIFYLLLLSVVIVIISIFNVEFYTVVPSIPCSRLALIGKIIHPQQLMHSFVHAAMGMMMAWCAAVITKGPYSFLVVPCTGTESLDGPAAQTCLNEYHLFFLLAGAFMGYSYSLLYFINNMNYLPFPIIQQYKFLRFRRSLLLLVKHSCVESLFLLRNFCIVYYFLGHIPKAWISTAMDLQLDEQFHRPLDTVSGLLNLSLLYHVWLCGVFLLMTWYISWILFKIYATEAHLFPVQPPFSEESDECLPKVLNSSPPLIIKYLALQDLMLLSQYSPSRRQEVFSLSQPGGHPHNWTAISRECLNLLNDMTQKLVLYQEAAATNGRVMSSSYAGEPKQLDSPEETTFQTPKPSQVPRPSVPSLIKTSLFSSKLSTPDVASPLATPFGSSVVNRMAGIFDVNTCYGSPQSPQLTRRGPRLWTSAADQQMTEFSNPSPSTSVSAEGKTVRQPSVIYSWIQNKREQIKNFLSKRVLIMYFFSKHPEASIQAVFSDAQMHIWALEGLSHLVAASFTEDRFGVVQTTLPAILNTLLTLQEAVDKYFKLPHASSKPPRISGSLVDTSYKTLRFAFRASLKTAIYRITTTFSEHLNAVQASAEHQKRLQQFLEFKE</sequence>
<evidence type="ECO:0000256" key="16">
    <source>
        <dbReference type="SAM" id="MobiDB-lite"/>
    </source>
</evidence>
<gene>
    <name evidence="18" type="primary">NDC1</name>
</gene>
<comment type="function">
    <text evidence="14">Component of the nuclear pore complex (NPC), which plays a key role in de novo assembly and insertion of NPC in the nuclear envelope. Required for NPC and nuclear envelope assembly, possibly by forming a link between the nuclear envelope membrane and soluble nucleoporins, thereby anchoring the NPC in the membrane.</text>
</comment>
<keyword evidence="12 17" id="KW-0472">Membrane</keyword>
<dbReference type="GO" id="GO:0005643">
    <property type="term" value="C:nuclear pore"/>
    <property type="evidence" value="ECO:0007669"/>
    <property type="project" value="UniProtKB-SubCell"/>
</dbReference>
<protein>
    <recommendedName>
        <fullName evidence="4">Nucleoporin NDC1</fullName>
    </recommendedName>
    <alternativeName>
        <fullName evidence="15">Transmembrane protein 48</fullName>
    </alternativeName>
</protein>
<dbReference type="Pfam" id="PF09531">
    <property type="entry name" value="Ndc1_Nup"/>
    <property type="match status" value="1"/>
</dbReference>
<feature type="transmembrane region" description="Helical" evidence="17">
    <location>
        <begin position="267"/>
        <end position="289"/>
    </location>
</feature>
<comment type="subcellular location">
    <subcellularLocation>
        <location evidence="1">Nucleus membrane</location>
        <topology evidence="1">Multi-pass membrane protein</topology>
    </subcellularLocation>
    <subcellularLocation>
        <location evidence="2">Nucleus</location>
        <location evidence="2">Nuclear pore complex</location>
    </subcellularLocation>
</comment>
<evidence type="ECO:0000256" key="12">
    <source>
        <dbReference type="ARBA" id="ARBA00023136"/>
    </source>
</evidence>
<dbReference type="PANTHER" id="PTHR13269:SF6">
    <property type="entry name" value="NUCLEOPORIN NDC1"/>
    <property type="match status" value="1"/>
</dbReference>
<dbReference type="AlphaFoldDB" id="A0A4X1WAX5"/>
<dbReference type="Ensembl" id="ENSSSCT00070060560.1">
    <property type="protein sequence ID" value="ENSSSCP00070051604.1"/>
    <property type="gene ID" value="ENSSSCG00070030117.1"/>
</dbReference>
<keyword evidence="6 17" id="KW-0812">Transmembrane</keyword>
<reference evidence="18 19" key="1">
    <citation type="submission" date="2017-08" db="EMBL/GenBank/DDBJ databases">
        <title>USMARCv1.0.</title>
        <authorList>
            <person name="Hannum G.I."/>
            <person name="Koren S."/>
            <person name="Schroeder S.G."/>
            <person name="Chin S.C."/>
            <person name="Nonneman D.J."/>
            <person name="Becker S.A."/>
            <person name="Rosen B.D."/>
            <person name="Bickhart D.M."/>
            <person name="Putnam N.H."/>
            <person name="Green R.E."/>
            <person name="Tuggle C.K."/>
            <person name="Liu H."/>
            <person name="Rohrer G.A."/>
            <person name="Warr A."/>
            <person name="Hall R."/>
            <person name="Kim K."/>
            <person name="Hume D.A."/>
            <person name="Talbot R."/>
            <person name="Chow W."/>
            <person name="Howe K."/>
            <person name="Schwartz A.S."/>
            <person name="Watson M."/>
            <person name="Archibald A.L."/>
            <person name="Phillippy A.M."/>
            <person name="Smith T.P.L."/>
        </authorList>
    </citation>
    <scope>NUCLEOTIDE SEQUENCE [LARGE SCALE GENOMIC DNA]</scope>
</reference>
<comment type="similarity">
    <text evidence="3">Belongs to the NDC1 family.</text>
</comment>
<evidence type="ECO:0000256" key="8">
    <source>
        <dbReference type="ARBA" id="ARBA00022927"/>
    </source>
</evidence>
<keyword evidence="8" id="KW-0653">Protein transport</keyword>
<feature type="transmembrane region" description="Helical" evidence="17">
    <location>
        <begin position="371"/>
        <end position="393"/>
    </location>
</feature>
<evidence type="ECO:0000256" key="13">
    <source>
        <dbReference type="ARBA" id="ARBA00023242"/>
    </source>
</evidence>
<feature type="transmembrane region" description="Helical" evidence="17">
    <location>
        <begin position="168"/>
        <end position="196"/>
    </location>
</feature>
<evidence type="ECO:0000256" key="11">
    <source>
        <dbReference type="ARBA" id="ARBA00023132"/>
    </source>
</evidence>
<evidence type="ECO:0000313" key="19">
    <source>
        <dbReference type="Proteomes" id="UP000314985"/>
    </source>
</evidence>
<evidence type="ECO:0000256" key="17">
    <source>
        <dbReference type="SAM" id="Phobius"/>
    </source>
</evidence>
<evidence type="ECO:0000313" key="18">
    <source>
        <dbReference type="Ensembl" id="ENSSSCP00070051604.1"/>
    </source>
</evidence>
<evidence type="ECO:0000256" key="7">
    <source>
        <dbReference type="ARBA" id="ARBA00022816"/>
    </source>
</evidence>
<dbReference type="Proteomes" id="UP000314985">
    <property type="component" value="Chromosome 6"/>
</dbReference>
<evidence type="ECO:0000256" key="15">
    <source>
        <dbReference type="ARBA" id="ARBA00031201"/>
    </source>
</evidence>
<accession>A0A4X1WAX5</accession>
<proteinExistence type="inferred from homology"/>
<reference evidence="18" key="2">
    <citation type="submission" date="2025-08" db="UniProtKB">
        <authorList>
            <consortium name="Ensembl"/>
        </authorList>
    </citation>
    <scope>IDENTIFICATION</scope>
</reference>
<keyword evidence="9 17" id="KW-1133">Transmembrane helix</keyword>
<name>A0A4X1WAX5_PIG</name>
<dbReference type="GO" id="GO:0031965">
    <property type="term" value="C:nuclear membrane"/>
    <property type="evidence" value="ECO:0007669"/>
    <property type="project" value="UniProtKB-SubCell"/>
</dbReference>
<keyword evidence="5" id="KW-0813">Transport</keyword>
<evidence type="ECO:0000256" key="14">
    <source>
        <dbReference type="ARBA" id="ARBA00025441"/>
    </source>
</evidence>
<keyword evidence="7" id="KW-0509">mRNA transport</keyword>
<feature type="transmembrane region" description="Helical" evidence="17">
    <location>
        <begin position="310"/>
        <end position="336"/>
    </location>
</feature>
<dbReference type="GO" id="GO:0015031">
    <property type="term" value="P:protein transport"/>
    <property type="evidence" value="ECO:0007669"/>
    <property type="project" value="UniProtKB-KW"/>
</dbReference>
<feature type="transmembrane region" description="Helical" evidence="17">
    <location>
        <begin position="123"/>
        <end position="148"/>
    </location>
</feature>
<evidence type="ECO:0000256" key="3">
    <source>
        <dbReference type="ARBA" id="ARBA00005760"/>
    </source>
</evidence>
<evidence type="ECO:0000256" key="6">
    <source>
        <dbReference type="ARBA" id="ARBA00022692"/>
    </source>
</evidence>
<dbReference type="InterPro" id="IPR019049">
    <property type="entry name" value="Nucleoporin_prot_Ndc1/Nup"/>
</dbReference>